<dbReference type="HOGENOM" id="CLU_2345362_0_0_11"/>
<dbReference type="PATRIC" id="fig|1214242.5.peg.7336"/>
<reference evidence="2 3" key="1">
    <citation type="submission" date="2012-10" db="EMBL/GenBank/DDBJ databases">
        <title>The complete genome sequence of Streptomyces collinus Tu 365.</title>
        <authorList>
            <person name="Ruckert C."/>
            <person name="Szczepanowski R."/>
            <person name="Goesmann A."/>
            <person name="Pross E.K."/>
            <person name="Musiol E.M."/>
            <person name="Blin K."/>
            <person name="Wohlleben W."/>
            <person name="Puhler A."/>
            <person name="Weber T."/>
            <person name="Kalinowski J."/>
        </authorList>
    </citation>
    <scope>NUCLEOTIDE SEQUENCE [LARGE SCALE GENOMIC DNA]</scope>
    <source>
        <strain evidence="3">DSM 40733 / Tue 365</strain>
        <plasmid evidence="2 3">pSCO2</plasmid>
    </source>
</reference>
<geneLocation type="plasmid" evidence="2 3">
    <name>pSCO2</name>
</geneLocation>
<keyword evidence="3" id="KW-1185">Reference proteome</keyword>
<evidence type="ECO:0000313" key="2">
    <source>
        <dbReference type="EMBL" id="AGS73953.1"/>
    </source>
</evidence>
<organism evidence="2 3">
    <name type="scientific">Streptomyces collinus (strain DSM 40733 / Tue 365)</name>
    <dbReference type="NCBI Taxonomy" id="1214242"/>
    <lineage>
        <taxon>Bacteria</taxon>
        <taxon>Bacillati</taxon>
        <taxon>Actinomycetota</taxon>
        <taxon>Actinomycetes</taxon>
        <taxon>Kitasatosporales</taxon>
        <taxon>Streptomycetaceae</taxon>
        <taxon>Streptomyces</taxon>
    </lineage>
</organism>
<protein>
    <submittedName>
        <fullName evidence="2">Uncharacterized protein</fullName>
    </submittedName>
</protein>
<keyword evidence="2" id="KW-0614">Plasmid</keyword>
<gene>
    <name evidence="2" type="ORF">B446_35973</name>
</gene>
<dbReference type="KEGG" id="sci:B446_35973"/>
<dbReference type="EMBL" id="CP006261">
    <property type="protein sequence ID" value="AGS73953.1"/>
    <property type="molecule type" value="Genomic_DNA"/>
</dbReference>
<dbReference type="Proteomes" id="UP000015423">
    <property type="component" value="Plasmid pSCO2"/>
</dbReference>
<sequence>MGVPPEYEGPVEVSTPAPGVLFIRRATEPPAPDAWTAARRDRQRRIARITGPLTPDPDADLARGATEAPAPADNYPGMDCPRECYCCTWPEGDDDVD</sequence>
<dbReference type="AlphaFoldDB" id="S5V2X1"/>
<feature type="region of interest" description="Disordered" evidence="1">
    <location>
        <begin position="47"/>
        <end position="74"/>
    </location>
</feature>
<accession>S5V2X1</accession>
<evidence type="ECO:0000313" key="3">
    <source>
        <dbReference type="Proteomes" id="UP000015423"/>
    </source>
</evidence>
<evidence type="ECO:0000256" key="1">
    <source>
        <dbReference type="SAM" id="MobiDB-lite"/>
    </source>
</evidence>
<name>S5V2X1_STRC3</name>
<proteinExistence type="predicted"/>